<organism evidence="2 3">
    <name type="scientific">Penicillium camemberti (strain FM 013)</name>
    <dbReference type="NCBI Taxonomy" id="1429867"/>
    <lineage>
        <taxon>Eukaryota</taxon>
        <taxon>Fungi</taxon>
        <taxon>Dikarya</taxon>
        <taxon>Ascomycota</taxon>
        <taxon>Pezizomycotina</taxon>
        <taxon>Eurotiomycetes</taxon>
        <taxon>Eurotiomycetidae</taxon>
        <taxon>Eurotiales</taxon>
        <taxon>Aspergillaceae</taxon>
        <taxon>Penicillium</taxon>
    </lineage>
</organism>
<evidence type="ECO:0000313" key="2">
    <source>
        <dbReference type="EMBL" id="CRL29898.1"/>
    </source>
</evidence>
<gene>
    <name evidence="2" type="ORF">PCAMFM013_S041g000040</name>
</gene>
<accession>A0A0G4PU33</accession>
<keyword evidence="3" id="KW-1185">Reference proteome</keyword>
<reference evidence="2 3" key="1">
    <citation type="journal article" date="2014" name="Nat. Commun.">
        <title>Multiple recent horizontal transfers of a large genomic region in cheese making fungi.</title>
        <authorList>
            <person name="Cheeseman K."/>
            <person name="Ropars J."/>
            <person name="Renault P."/>
            <person name="Dupont J."/>
            <person name="Gouzy J."/>
            <person name="Branca A."/>
            <person name="Abraham A.L."/>
            <person name="Ceppi M."/>
            <person name="Conseiller E."/>
            <person name="Debuchy R."/>
            <person name="Malagnac F."/>
            <person name="Goarin A."/>
            <person name="Silar P."/>
            <person name="Lacoste S."/>
            <person name="Sallet E."/>
            <person name="Bensimon A."/>
            <person name="Giraud T."/>
            <person name="Brygoo Y."/>
        </authorList>
    </citation>
    <scope>NUCLEOTIDE SEQUENCE [LARGE SCALE GENOMIC DNA]</scope>
    <source>
        <strain evidence="3">FM 013</strain>
    </source>
</reference>
<dbReference type="AlphaFoldDB" id="A0A0G4PU33"/>
<evidence type="ECO:0000256" key="1">
    <source>
        <dbReference type="SAM" id="MobiDB-lite"/>
    </source>
</evidence>
<dbReference type="EMBL" id="HG793174">
    <property type="protein sequence ID" value="CRL29898.1"/>
    <property type="molecule type" value="Genomic_DNA"/>
</dbReference>
<sequence length="50" mass="5850">MKRKKREGRRENDWSRTGTVQVVEDLRHFPRSTQVQPVTTRPPASDEASQ</sequence>
<feature type="region of interest" description="Disordered" evidence="1">
    <location>
        <begin position="1"/>
        <end position="50"/>
    </location>
</feature>
<name>A0A0G4PU33_PENC3</name>
<proteinExistence type="predicted"/>
<dbReference type="Proteomes" id="UP000053732">
    <property type="component" value="Unassembled WGS sequence"/>
</dbReference>
<protein>
    <submittedName>
        <fullName evidence="2">Str. FM013</fullName>
    </submittedName>
</protein>
<evidence type="ECO:0000313" key="3">
    <source>
        <dbReference type="Proteomes" id="UP000053732"/>
    </source>
</evidence>